<dbReference type="Pfam" id="PF25973">
    <property type="entry name" value="BSH_CzcB"/>
    <property type="match status" value="1"/>
</dbReference>
<evidence type="ECO:0000259" key="5">
    <source>
        <dbReference type="Pfam" id="PF25973"/>
    </source>
</evidence>
<comment type="similarity">
    <text evidence="1">Belongs to the membrane fusion protein (MFP) (TC 8.A.1) family.</text>
</comment>
<dbReference type="GO" id="GO:0030313">
    <property type="term" value="C:cell envelope"/>
    <property type="evidence" value="ECO:0007669"/>
    <property type="project" value="TreeGrafter"/>
</dbReference>
<dbReference type="InterPro" id="IPR051909">
    <property type="entry name" value="MFP_Cation_Efflux"/>
</dbReference>
<dbReference type="AlphaFoldDB" id="A0A917HR91"/>
<reference evidence="6" key="2">
    <citation type="submission" date="2020-09" db="EMBL/GenBank/DDBJ databases">
        <authorList>
            <person name="Sun Q."/>
            <person name="Zhou Y."/>
        </authorList>
    </citation>
    <scope>NUCLEOTIDE SEQUENCE</scope>
    <source>
        <strain evidence="6">CGMCC 1.12195</strain>
    </source>
</reference>
<evidence type="ECO:0000256" key="2">
    <source>
        <dbReference type="ARBA" id="ARBA00022448"/>
    </source>
</evidence>
<dbReference type="PANTHER" id="PTHR30097">
    <property type="entry name" value="CATION EFFLUX SYSTEM PROTEIN CUSB"/>
    <property type="match status" value="1"/>
</dbReference>
<feature type="coiled-coil region" evidence="3">
    <location>
        <begin position="105"/>
        <end position="132"/>
    </location>
</feature>
<evidence type="ECO:0000313" key="6">
    <source>
        <dbReference type="EMBL" id="GGG87597.1"/>
    </source>
</evidence>
<dbReference type="Gene3D" id="2.40.420.20">
    <property type="match status" value="1"/>
</dbReference>
<proteinExistence type="inferred from homology"/>
<dbReference type="InterPro" id="IPR006143">
    <property type="entry name" value="RND_pump_MFP"/>
</dbReference>
<dbReference type="RefSeq" id="WP_188505888.1">
    <property type="nucleotide sequence ID" value="NZ_BMER01000001.1"/>
</dbReference>
<accession>A0A917HR91</accession>
<feature type="domain" description="CusB-like beta-barrel" evidence="4">
    <location>
        <begin position="212"/>
        <end position="288"/>
    </location>
</feature>
<dbReference type="GO" id="GO:0015679">
    <property type="term" value="P:plasma membrane copper ion transport"/>
    <property type="evidence" value="ECO:0007669"/>
    <property type="project" value="TreeGrafter"/>
</dbReference>
<protein>
    <submittedName>
        <fullName evidence="6">Hemolysin D</fullName>
    </submittedName>
</protein>
<dbReference type="GO" id="GO:0060003">
    <property type="term" value="P:copper ion export"/>
    <property type="evidence" value="ECO:0007669"/>
    <property type="project" value="TreeGrafter"/>
</dbReference>
<dbReference type="GO" id="GO:0022857">
    <property type="term" value="F:transmembrane transporter activity"/>
    <property type="evidence" value="ECO:0007669"/>
    <property type="project" value="InterPro"/>
</dbReference>
<evidence type="ECO:0000259" key="4">
    <source>
        <dbReference type="Pfam" id="PF25954"/>
    </source>
</evidence>
<dbReference type="Gene3D" id="1.10.287.470">
    <property type="entry name" value="Helix hairpin bin"/>
    <property type="match status" value="1"/>
</dbReference>
<dbReference type="Gene3D" id="2.40.50.100">
    <property type="match status" value="1"/>
</dbReference>
<dbReference type="PANTHER" id="PTHR30097:SF4">
    <property type="entry name" value="SLR6042 PROTEIN"/>
    <property type="match status" value="1"/>
</dbReference>
<name>A0A917HR91_9SPHI</name>
<dbReference type="Proteomes" id="UP000660862">
    <property type="component" value="Unassembled WGS sequence"/>
</dbReference>
<dbReference type="GO" id="GO:0016020">
    <property type="term" value="C:membrane"/>
    <property type="evidence" value="ECO:0007669"/>
    <property type="project" value="InterPro"/>
</dbReference>
<dbReference type="Gene3D" id="2.40.30.170">
    <property type="match status" value="1"/>
</dbReference>
<keyword evidence="7" id="KW-1185">Reference proteome</keyword>
<organism evidence="6 7">
    <name type="scientific">Parapedobacter pyrenivorans</name>
    <dbReference type="NCBI Taxonomy" id="1305674"/>
    <lineage>
        <taxon>Bacteria</taxon>
        <taxon>Pseudomonadati</taxon>
        <taxon>Bacteroidota</taxon>
        <taxon>Sphingobacteriia</taxon>
        <taxon>Sphingobacteriales</taxon>
        <taxon>Sphingobacteriaceae</taxon>
        <taxon>Parapedobacter</taxon>
    </lineage>
</organism>
<evidence type="ECO:0000313" key="7">
    <source>
        <dbReference type="Proteomes" id="UP000660862"/>
    </source>
</evidence>
<dbReference type="SUPFAM" id="SSF111369">
    <property type="entry name" value="HlyD-like secretion proteins"/>
    <property type="match status" value="1"/>
</dbReference>
<reference evidence="6" key="1">
    <citation type="journal article" date="2014" name="Int. J. Syst. Evol. Microbiol.">
        <title>Complete genome sequence of Corynebacterium casei LMG S-19264T (=DSM 44701T), isolated from a smear-ripened cheese.</title>
        <authorList>
            <consortium name="US DOE Joint Genome Institute (JGI-PGF)"/>
            <person name="Walter F."/>
            <person name="Albersmeier A."/>
            <person name="Kalinowski J."/>
            <person name="Ruckert C."/>
        </authorList>
    </citation>
    <scope>NUCLEOTIDE SEQUENCE</scope>
    <source>
        <strain evidence="6">CGMCC 1.12195</strain>
    </source>
</reference>
<evidence type="ECO:0000256" key="3">
    <source>
        <dbReference type="SAM" id="Coils"/>
    </source>
</evidence>
<dbReference type="NCBIfam" id="TIGR01730">
    <property type="entry name" value="RND_mfp"/>
    <property type="match status" value="1"/>
</dbReference>
<keyword evidence="3" id="KW-0175">Coiled coil</keyword>
<dbReference type="FunFam" id="2.40.30.170:FF:000010">
    <property type="entry name" value="Efflux RND transporter periplasmic adaptor subunit"/>
    <property type="match status" value="1"/>
</dbReference>
<dbReference type="Pfam" id="PF25954">
    <property type="entry name" value="Beta-barrel_RND_2"/>
    <property type="match status" value="1"/>
</dbReference>
<comment type="caution">
    <text evidence="6">The sequence shown here is derived from an EMBL/GenBank/DDBJ whole genome shotgun (WGS) entry which is preliminary data.</text>
</comment>
<dbReference type="EMBL" id="BMER01000001">
    <property type="protein sequence ID" value="GGG87597.1"/>
    <property type="molecule type" value="Genomic_DNA"/>
</dbReference>
<dbReference type="InterPro" id="IPR058792">
    <property type="entry name" value="Beta-barrel_RND_2"/>
</dbReference>
<gene>
    <name evidence="6" type="ORF">GCM10007415_21780</name>
</gene>
<sequence length="361" mass="40329">MKINNPIWIGLLLCFSCSRHSDPVEERTVNTFCLNEALRAGLVIDTLQKHEVLQHLRLTGQVTYNPNKVVQFASLVEGVMVETRFSLGDYVKKGQVIASLKSPELNTMVADIHSLQANVRLAQREYDAIKSMYADHVASERDLIEAKSGLEKLAAELEGLQGTLSLFHPNPAEGTFQIRSPASGYIVEKQVSTGMPIQQGANLFTVSDLDEIWVMINVYATDIPFIQQGMPVAVRTLAYPDEEFTGQISALPQVFDSEERVLKARIVLPNADMKLKPGMAVDVSVERQNGIEAVAIPADAAIFDDNQHFALIYQDDCSVELRRLIPAIRDNNWYFVDEGFEAGELIVRQNHLLIYEKIKSL</sequence>
<feature type="domain" description="CzcB-like barrel-sandwich hybrid" evidence="5">
    <location>
        <begin position="71"/>
        <end position="208"/>
    </location>
</feature>
<keyword evidence="2" id="KW-0813">Transport</keyword>
<evidence type="ECO:0000256" key="1">
    <source>
        <dbReference type="ARBA" id="ARBA00009477"/>
    </source>
</evidence>
<dbReference type="InterPro" id="IPR058647">
    <property type="entry name" value="BSH_CzcB-like"/>
</dbReference>